<feature type="compositionally biased region" description="Polar residues" evidence="1">
    <location>
        <begin position="105"/>
        <end position="123"/>
    </location>
</feature>
<feature type="region of interest" description="Disordered" evidence="1">
    <location>
        <begin position="104"/>
        <end position="123"/>
    </location>
</feature>
<protein>
    <submittedName>
        <fullName evidence="2">General transcription factor II-I repeat domain-containing protein 2</fullName>
    </submittedName>
</protein>
<evidence type="ECO:0000313" key="3">
    <source>
        <dbReference type="Proteomes" id="UP000887116"/>
    </source>
</evidence>
<dbReference type="OrthoDB" id="1101576at2759"/>
<dbReference type="PANTHER" id="PTHR45913:SF5">
    <property type="entry name" value="GENERAL TRANSCRIPTION FACTOR II-I REPEAT DOMAIN-CONTAINING PROTEIN 2A-LIKE PROTEIN"/>
    <property type="match status" value="1"/>
</dbReference>
<keyword evidence="3" id="KW-1185">Reference proteome</keyword>
<evidence type="ECO:0000313" key="2">
    <source>
        <dbReference type="EMBL" id="GFQ97879.1"/>
    </source>
</evidence>
<gene>
    <name evidence="2" type="primary">X975_19654</name>
    <name evidence="2" type="ORF">TNCT_397931</name>
</gene>
<proteinExistence type="predicted"/>
<evidence type="ECO:0000256" key="1">
    <source>
        <dbReference type="SAM" id="MobiDB-lite"/>
    </source>
</evidence>
<dbReference type="PANTHER" id="PTHR45913">
    <property type="entry name" value="EPM2A-INTERACTING PROTEIN 1"/>
    <property type="match status" value="1"/>
</dbReference>
<name>A0A8X6L642_TRICU</name>
<comment type="caution">
    <text evidence="2">The sequence shown here is derived from an EMBL/GenBank/DDBJ whole genome shotgun (WGS) entry which is preliminary data.</text>
</comment>
<dbReference type="AlphaFoldDB" id="A0A8X6L642"/>
<sequence>MRGKDKGVVALVSKAAENDGGSKPLVLHCIIHQQSLCRKCLDMSEVLKPVISTVNFIRSFGLNHQQFLEEIGENDLPYHTAGSKWFLHPGPFIEKVVSALGSKSVGRQNSPSISSDSHINYTA</sequence>
<organism evidence="2 3">
    <name type="scientific">Trichonephila clavata</name>
    <name type="common">Joro spider</name>
    <name type="synonym">Nephila clavata</name>
    <dbReference type="NCBI Taxonomy" id="2740835"/>
    <lineage>
        <taxon>Eukaryota</taxon>
        <taxon>Metazoa</taxon>
        <taxon>Ecdysozoa</taxon>
        <taxon>Arthropoda</taxon>
        <taxon>Chelicerata</taxon>
        <taxon>Arachnida</taxon>
        <taxon>Araneae</taxon>
        <taxon>Araneomorphae</taxon>
        <taxon>Entelegynae</taxon>
        <taxon>Araneoidea</taxon>
        <taxon>Nephilidae</taxon>
        <taxon>Trichonephila</taxon>
    </lineage>
</organism>
<dbReference type="EMBL" id="BMAO01034619">
    <property type="protein sequence ID" value="GFQ97879.1"/>
    <property type="molecule type" value="Genomic_DNA"/>
</dbReference>
<accession>A0A8X6L642</accession>
<dbReference type="Proteomes" id="UP000887116">
    <property type="component" value="Unassembled WGS sequence"/>
</dbReference>
<reference evidence="2" key="1">
    <citation type="submission" date="2020-07" db="EMBL/GenBank/DDBJ databases">
        <title>Multicomponent nature underlies the extraordinary mechanical properties of spider dragline silk.</title>
        <authorList>
            <person name="Kono N."/>
            <person name="Nakamura H."/>
            <person name="Mori M."/>
            <person name="Yoshida Y."/>
            <person name="Ohtoshi R."/>
            <person name="Malay A.D."/>
            <person name="Moran D.A.P."/>
            <person name="Tomita M."/>
            <person name="Numata K."/>
            <person name="Arakawa K."/>
        </authorList>
    </citation>
    <scope>NUCLEOTIDE SEQUENCE</scope>
</reference>